<organism evidence="4 5">
    <name type="scientific">Methylomagnum ishizawai</name>
    <dbReference type="NCBI Taxonomy" id="1760988"/>
    <lineage>
        <taxon>Bacteria</taxon>
        <taxon>Pseudomonadati</taxon>
        <taxon>Pseudomonadota</taxon>
        <taxon>Gammaproteobacteria</taxon>
        <taxon>Methylococcales</taxon>
        <taxon>Methylococcaceae</taxon>
        <taxon>Methylomagnum</taxon>
    </lineage>
</organism>
<evidence type="ECO:0000256" key="1">
    <source>
        <dbReference type="ARBA" id="ARBA00010759"/>
    </source>
</evidence>
<dbReference type="PROSITE" id="PS51257">
    <property type="entry name" value="PROKAR_LIPOPROTEIN"/>
    <property type="match status" value="1"/>
</dbReference>
<dbReference type="SUPFAM" id="SSF56420">
    <property type="entry name" value="Peptide deformylase"/>
    <property type="match status" value="1"/>
</dbReference>
<proteinExistence type="inferred from homology"/>
<dbReference type="CDD" id="cd00487">
    <property type="entry name" value="Pep_deformylase"/>
    <property type="match status" value="1"/>
</dbReference>
<dbReference type="OrthoDB" id="9804313at2"/>
<dbReference type="Pfam" id="PF01327">
    <property type="entry name" value="Pep_deformylase"/>
    <property type="match status" value="1"/>
</dbReference>
<feature type="active site" evidence="2">
    <location>
        <position position="182"/>
    </location>
</feature>
<keyword evidence="5" id="KW-1185">Reference proteome</keyword>
<evidence type="ECO:0000256" key="3">
    <source>
        <dbReference type="SAM" id="SignalP"/>
    </source>
</evidence>
<dbReference type="PRINTS" id="PR01576">
    <property type="entry name" value="PDEFORMYLASE"/>
</dbReference>
<comment type="caution">
    <text evidence="2">Lacks conserved residue(s) required for the propagation of feature annotation.</text>
</comment>
<feature type="signal peptide" evidence="3">
    <location>
        <begin position="1"/>
        <end position="27"/>
    </location>
</feature>
<dbReference type="HAMAP" id="MF_00163">
    <property type="entry name" value="Pep_deformylase"/>
    <property type="match status" value="1"/>
</dbReference>
<evidence type="ECO:0000313" key="5">
    <source>
        <dbReference type="Proteomes" id="UP000192923"/>
    </source>
</evidence>
<dbReference type="PANTHER" id="PTHR10458:SF22">
    <property type="entry name" value="PEPTIDE DEFORMYLASE"/>
    <property type="match status" value="1"/>
</dbReference>
<reference evidence="4 5" key="1">
    <citation type="submission" date="2016-12" db="EMBL/GenBank/DDBJ databases">
        <authorList>
            <person name="Song W.-J."/>
            <person name="Kurnit D.M."/>
        </authorList>
    </citation>
    <scope>NUCLEOTIDE SEQUENCE [LARGE SCALE GENOMIC DNA]</scope>
    <source>
        <strain evidence="4 5">175</strain>
    </source>
</reference>
<dbReference type="GO" id="GO:0042586">
    <property type="term" value="F:peptide deformylase activity"/>
    <property type="evidence" value="ECO:0007669"/>
    <property type="project" value="InterPro"/>
</dbReference>
<comment type="similarity">
    <text evidence="1 2">Belongs to the polypeptide deformylase family.</text>
</comment>
<keyword evidence="3" id="KW-0732">Signal</keyword>
<dbReference type="InterPro" id="IPR036821">
    <property type="entry name" value="Peptide_deformylase_sf"/>
</dbReference>
<dbReference type="Proteomes" id="UP000192923">
    <property type="component" value="Unassembled WGS sequence"/>
</dbReference>
<evidence type="ECO:0000313" key="4">
    <source>
        <dbReference type="EMBL" id="SMF95311.1"/>
    </source>
</evidence>
<dbReference type="InterPro" id="IPR023635">
    <property type="entry name" value="Peptide_deformylase"/>
</dbReference>
<dbReference type="Gene3D" id="3.90.45.10">
    <property type="entry name" value="Peptide deformylase"/>
    <property type="match status" value="1"/>
</dbReference>
<accession>A0A1Y6CY73</accession>
<dbReference type="AlphaFoldDB" id="A0A1Y6CY73"/>
<feature type="chain" id="PRO_5012509207" description="Peptide deformylase-like" evidence="3">
    <location>
        <begin position="28"/>
        <end position="240"/>
    </location>
</feature>
<name>A0A1Y6CY73_9GAMM</name>
<gene>
    <name evidence="4" type="ORF">SAMN02949497_2671</name>
</gene>
<protein>
    <recommendedName>
        <fullName evidence="2">Peptide deformylase-like</fullName>
    </recommendedName>
    <alternativeName>
        <fullName evidence="2">Polypeptide deformylase-like</fullName>
    </alternativeName>
</protein>
<sequence length="240" mass="26112">MTTSPRSCTPSLCLALVLPLVAAACHADGGLTPAEIEHLRQRARSAIATTLSVDIPEQRIRLEQPSRPIAPDNPALSALLADMRGTVRAMHGLGLAAVQIGVPVRVALLRREAGGEFQAFLNPQRVAASTQRLGSWERCLSVPWGYRYTERPAHLTIRYQTPDGAERRETLSGTEAVVFQQELDHLDGTLLSSGHDPRWFIPKDGMAGFLAEVGCADLENADCQARARAHWQARAKAARP</sequence>
<dbReference type="STRING" id="1760988.SAMN02949497_2671"/>
<dbReference type="PANTHER" id="PTHR10458">
    <property type="entry name" value="PEPTIDE DEFORMYLASE"/>
    <property type="match status" value="1"/>
</dbReference>
<evidence type="ECO:0000256" key="2">
    <source>
        <dbReference type="HAMAP-Rule" id="MF_00163"/>
    </source>
</evidence>
<dbReference type="EMBL" id="FXAM01000001">
    <property type="protein sequence ID" value="SMF95311.1"/>
    <property type="molecule type" value="Genomic_DNA"/>
</dbReference>